<sequence>MWSALQHHSAGSLHQAGQAACQLRLNAEARAALQGKRQPQRQRAYNVVCTAVVQDRQRSSGAQPQPPLQYAPMNKAPIALSALHDPAHIGASAVSTIQVQDFDGATALANYMQLPVEQYFELDPELIKPLSGNRYLLKVPRVHLFNIWVEPLVEVEVQLTSSQVLIQSVNCQIRGSDLVQRIRLDERFCLAFTSALSWVSPAAGTSSGNEAAGLRADVTELPNAGTSKPQAMGEITGNTCLDVWCETIPPFNVIPRGILEATGNAVLAGLVHSLLPFFMRKLGQDYTRWATDAEYRARRSG</sequence>
<dbReference type="InterPro" id="IPR018971">
    <property type="entry name" value="DUF1997"/>
</dbReference>
<evidence type="ECO:0000313" key="1">
    <source>
        <dbReference type="EMBL" id="KAK9810001.1"/>
    </source>
</evidence>
<accession>A0AAW1PNC1</accession>
<dbReference type="PANTHER" id="PTHR34131:SF3">
    <property type="entry name" value="(RAP ANNOTATION RELEASE2) GALACTOSE-BINDING LIKE DOMAIN CONTAINING PROTEIN"/>
    <property type="match status" value="1"/>
</dbReference>
<dbReference type="Pfam" id="PF09366">
    <property type="entry name" value="DUF1997"/>
    <property type="match status" value="1"/>
</dbReference>
<comment type="caution">
    <text evidence="1">The sequence shown here is derived from an EMBL/GenBank/DDBJ whole genome shotgun (WGS) entry which is preliminary data.</text>
</comment>
<evidence type="ECO:0000313" key="2">
    <source>
        <dbReference type="Proteomes" id="UP001489004"/>
    </source>
</evidence>
<dbReference type="Proteomes" id="UP001489004">
    <property type="component" value="Unassembled WGS sequence"/>
</dbReference>
<reference evidence="1 2" key="1">
    <citation type="journal article" date="2024" name="Nat. Commun.">
        <title>Phylogenomics reveals the evolutionary origins of lichenization in chlorophyte algae.</title>
        <authorList>
            <person name="Puginier C."/>
            <person name="Libourel C."/>
            <person name="Otte J."/>
            <person name="Skaloud P."/>
            <person name="Haon M."/>
            <person name="Grisel S."/>
            <person name="Petersen M."/>
            <person name="Berrin J.G."/>
            <person name="Delaux P.M."/>
            <person name="Dal Grande F."/>
            <person name="Keller J."/>
        </authorList>
    </citation>
    <scope>NUCLEOTIDE SEQUENCE [LARGE SCALE GENOMIC DNA]</scope>
    <source>
        <strain evidence="1 2">SAG 2043</strain>
    </source>
</reference>
<name>A0AAW1PNC1_9CHLO</name>
<proteinExistence type="predicted"/>
<dbReference type="AlphaFoldDB" id="A0AAW1PNC1"/>
<gene>
    <name evidence="1" type="ORF">WJX72_003183</name>
</gene>
<keyword evidence="2" id="KW-1185">Reference proteome</keyword>
<dbReference type="PANTHER" id="PTHR34131">
    <property type="entry name" value="(RAP ANNOTATION RELEASE2) GALACTOSE-BINDING LIKE DOMAIN CONTAINING PROTEIN"/>
    <property type="match status" value="1"/>
</dbReference>
<organism evidence="1 2">
    <name type="scientific">[Myrmecia] bisecta</name>
    <dbReference type="NCBI Taxonomy" id="41462"/>
    <lineage>
        <taxon>Eukaryota</taxon>
        <taxon>Viridiplantae</taxon>
        <taxon>Chlorophyta</taxon>
        <taxon>core chlorophytes</taxon>
        <taxon>Trebouxiophyceae</taxon>
        <taxon>Trebouxiales</taxon>
        <taxon>Trebouxiaceae</taxon>
        <taxon>Myrmecia</taxon>
    </lineage>
</organism>
<dbReference type="EMBL" id="JALJOR010000010">
    <property type="protein sequence ID" value="KAK9810001.1"/>
    <property type="molecule type" value="Genomic_DNA"/>
</dbReference>
<protein>
    <submittedName>
        <fullName evidence="1">Uncharacterized protein</fullName>
    </submittedName>
</protein>